<dbReference type="SUPFAM" id="SSF57667">
    <property type="entry name" value="beta-beta-alpha zinc fingers"/>
    <property type="match status" value="1"/>
</dbReference>
<feature type="region of interest" description="Disordered" evidence="1">
    <location>
        <begin position="103"/>
        <end position="122"/>
    </location>
</feature>
<dbReference type="PANTHER" id="PTHR46095">
    <property type="entry name" value="ZINC FINGER PROTEIN 593"/>
    <property type="match status" value="1"/>
</dbReference>
<dbReference type="Gene3D" id="3.30.160.60">
    <property type="entry name" value="Classic Zinc Finger"/>
    <property type="match status" value="1"/>
</dbReference>
<accession>A0A7S2UB37</accession>
<dbReference type="InterPro" id="IPR036236">
    <property type="entry name" value="Znf_C2H2_sf"/>
</dbReference>
<dbReference type="AlphaFoldDB" id="A0A7S2UB37"/>
<name>A0A7S2UB37_9STRA</name>
<sequence length="122" mass="13851">MGPPGGGKKKGGPKAKIKKYKRMCWTKNRARDTDQIQDEIEKASDTGKPIAFDYDDELPGGGQFYCIESAKHFTDAKALADHKKTRFYKKRCKEIKAEKYDQNSAEWASGMRKEVLPPAHQK</sequence>
<dbReference type="PANTHER" id="PTHR46095:SF1">
    <property type="entry name" value="ZINC FINGER PROTEIN 593"/>
    <property type="match status" value="1"/>
</dbReference>
<proteinExistence type="predicted"/>
<organism evidence="2">
    <name type="scientific">Attheya septentrionalis</name>
    <dbReference type="NCBI Taxonomy" id="420275"/>
    <lineage>
        <taxon>Eukaryota</taxon>
        <taxon>Sar</taxon>
        <taxon>Stramenopiles</taxon>
        <taxon>Ochrophyta</taxon>
        <taxon>Bacillariophyta</taxon>
        <taxon>Coscinodiscophyceae</taxon>
        <taxon>Chaetocerotophycidae</taxon>
        <taxon>Chaetocerotales</taxon>
        <taxon>Attheyaceae</taxon>
        <taxon>Attheya</taxon>
    </lineage>
</organism>
<evidence type="ECO:0000256" key="1">
    <source>
        <dbReference type="SAM" id="MobiDB-lite"/>
    </source>
</evidence>
<dbReference type="EMBL" id="HBHQ01008918">
    <property type="protein sequence ID" value="CAD9814186.1"/>
    <property type="molecule type" value="Transcribed_RNA"/>
</dbReference>
<dbReference type="InterPro" id="IPR051879">
    <property type="entry name" value="C2H2-ZF_Maturation_Protein"/>
</dbReference>
<gene>
    <name evidence="2" type="ORF">ASEP1449_LOCUS6011</name>
</gene>
<evidence type="ECO:0000313" key="2">
    <source>
        <dbReference type="EMBL" id="CAD9814186.1"/>
    </source>
</evidence>
<protein>
    <recommendedName>
        <fullName evidence="3">C2H2-type domain-containing protein</fullName>
    </recommendedName>
</protein>
<reference evidence="2" key="1">
    <citation type="submission" date="2021-01" db="EMBL/GenBank/DDBJ databases">
        <authorList>
            <person name="Corre E."/>
            <person name="Pelletier E."/>
            <person name="Niang G."/>
            <person name="Scheremetjew M."/>
            <person name="Finn R."/>
            <person name="Kale V."/>
            <person name="Holt S."/>
            <person name="Cochrane G."/>
            <person name="Meng A."/>
            <person name="Brown T."/>
            <person name="Cohen L."/>
        </authorList>
    </citation>
    <scope>NUCLEOTIDE SEQUENCE</scope>
    <source>
        <strain evidence="2">CCMP2084</strain>
    </source>
</reference>
<evidence type="ECO:0008006" key="3">
    <source>
        <dbReference type="Google" id="ProtNLM"/>
    </source>
</evidence>